<dbReference type="AlphaFoldDB" id="A0A3P6FHW2"/>
<gene>
    <name evidence="1" type="ORF">BOLC8T50792H</name>
</gene>
<evidence type="ECO:0000313" key="1">
    <source>
        <dbReference type="EMBL" id="VDD57563.1"/>
    </source>
</evidence>
<proteinExistence type="predicted"/>
<organism evidence="1">
    <name type="scientific">Brassica oleracea</name>
    <name type="common">Wild cabbage</name>
    <dbReference type="NCBI Taxonomy" id="3712"/>
    <lineage>
        <taxon>Eukaryota</taxon>
        <taxon>Viridiplantae</taxon>
        <taxon>Streptophyta</taxon>
        <taxon>Embryophyta</taxon>
        <taxon>Tracheophyta</taxon>
        <taxon>Spermatophyta</taxon>
        <taxon>Magnoliopsida</taxon>
        <taxon>eudicotyledons</taxon>
        <taxon>Gunneridae</taxon>
        <taxon>Pentapetalae</taxon>
        <taxon>rosids</taxon>
        <taxon>malvids</taxon>
        <taxon>Brassicales</taxon>
        <taxon>Brassicaceae</taxon>
        <taxon>Brassiceae</taxon>
        <taxon>Brassica</taxon>
    </lineage>
</organism>
<reference evidence="1" key="1">
    <citation type="submission" date="2018-11" db="EMBL/GenBank/DDBJ databases">
        <authorList>
            <consortium name="Genoscope - CEA"/>
            <person name="William W."/>
        </authorList>
    </citation>
    <scope>NUCLEOTIDE SEQUENCE</scope>
</reference>
<sequence length="38" mass="4390">PISLFLLISSHLPLSKKKKISSLQVSYLHYIYTHFSSL</sequence>
<dbReference type="EMBL" id="LR031879">
    <property type="protein sequence ID" value="VDD57563.1"/>
    <property type="molecule type" value="Genomic_DNA"/>
</dbReference>
<feature type="non-terminal residue" evidence="1">
    <location>
        <position position="1"/>
    </location>
</feature>
<accession>A0A3P6FHW2</accession>
<protein>
    <submittedName>
        <fullName evidence="1">Uncharacterized protein</fullName>
    </submittedName>
</protein>
<name>A0A3P6FHW2_BRAOL</name>